<keyword evidence="2" id="KW-1185">Reference proteome</keyword>
<dbReference type="GeneID" id="59265699"/>
<protein>
    <submittedName>
        <fullName evidence="1">Uncharacterized protein</fullName>
    </submittedName>
</protein>
<dbReference type="AlphaFoldDB" id="A0A8H6AK00"/>
<comment type="caution">
    <text evidence="1">The sequence shown here is derived from an EMBL/GenBank/DDBJ whole genome shotgun (WGS) entry which is preliminary data.</text>
</comment>
<organism evidence="1 2">
    <name type="scientific">Botrytis fragariae</name>
    <dbReference type="NCBI Taxonomy" id="1964551"/>
    <lineage>
        <taxon>Eukaryota</taxon>
        <taxon>Fungi</taxon>
        <taxon>Dikarya</taxon>
        <taxon>Ascomycota</taxon>
        <taxon>Pezizomycotina</taxon>
        <taxon>Leotiomycetes</taxon>
        <taxon>Helotiales</taxon>
        <taxon>Sclerotiniaceae</taxon>
        <taxon>Botrytis</taxon>
    </lineage>
</organism>
<evidence type="ECO:0000313" key="1">
    <source>
        <dbReference type="EMBL" id="KAF5869138.1"/>
    </source>
</evidence>
<dbReference type="OrthoDB" id="3533079at2759"/>
<dbReference type="RefSeq" id="XP_037188087.1">
    <property type="nucleotide sequence ID" value="XM_037342007.1"/>
</dbReference>
<dbReference type="Proteomes" id="UP000531561">
    <property type="component" value="Unassembled WGS sequence"/>
</dbReference>
<sequence length="86" mass="9588">MRLNYSAKYENGTVATYTSKSAGRITDAVGDKIIANIHTWSGGKYTVTRREEQNLITVKNVVPAANKWIGSDEIKEMQSIVNKNIK</sequence>
<proteinExistence type="predicted"/>
<dbReference type="EMBL" id="JABFCT010000018">
    <property type="protein sequence ID" value="KAF5869138.1"/>
    <property type="molecule type" value="Genomic_DNA"/>
</dbReference>
<gene>
    <name evidence="1" type="ORF">Bfra_011681</name>
</gene>
<reference evidence="1 2" key="1">
    <citation type="journal article" date="2020" name="Phytopathology">
        <title>A high-quality genome resource of Botrytis fragariae, a new and rapidly spreading fungal pathogen causing strawberry gray mold in the U.S.A.</title>
        <authorList>
            <person name="Wu Y."/>
            <person name="Saski C.A."/>
            <person name="Schnabel G."/>
            <person name="Xiao S."/>
            <person name="Hu M."/>
        </authorList>
    </citation>
    <scope>NUCLEOTIDE SEQUENCE [LARGE SCALE GENOMIC DNA]</scope>
    <source>
        <strain evidence="1 2">BVB16</strain>
    </source>
</reference>
<evidence type="ECO:0000313" key="2">
    <source>
        <dbReference type="Proteomes" id="UP000531561"/>
    </source>
</evidence>
<accession>A0A8H6AK00</accession>
<name>A0A8H6AK00_9HELO</name>